<evidence type="ECO:0000313" key="3">
    <source>
        <dbReference type="Proteomes" id="UP000029585"/>
    </source>
</evidence>
<protein>
    <recommendedName>
        <fullName evidence="1">Tetrapyrrole methylase domain-containing protein</fullName>
    </recommendedName>
</protein>
<dbReference type="AlphaFoldDB" id="A0A096DBS2"/>
<name>A0A096DBS2_FLAPL</name>
<dbReference type="GO" id="GO:0008168">
    <property type="term" value="F:methyltransferase activity"/>
    <property type="evidence" value="ECO:0007669"/>
    <property type="project" value="InterPro"/>
</dbReference>
<dbReference type="SUPFAM" id="SSF53790">
    <property type="entry name" value="Tetrapyrrole methylase"/>
    <property type="match status" value="1"/>
</dbReference>
<dbReference type="InterPro" id="IPR014777">
    <property type="entry name" value="4pyrrole_Mease_sub1"/>
</dbReference>
<gene>
    <name evidence="2" type="ORF">HMPREF9460_02372</name>
</gene>
<sequence>MKVYLIGVGMGNPATLTGQALEAIGDSPVLVGAPRLLEPWGAEHDCVPLIAA</sequence>
<reference evidence="2 3" key="1">
    <citation type="submission" date="2011-08" db="EMBL/GenBank/DDBJ databases">
        <title>The Genome Sequence of Clostridium orbiscindens 1_3_50AFAA.</title>
        <authorList>
            <consortium name="The Broad Institute Genome Sequencing Platform"/>
            <person name="Earl A."/>
            <person name="Ward D."/>
            <person name="Feldgarden M."/>
            <person name="Gevers D."/>
            <person name="Daigneault M."/>
            <person name="Strauss J."/>
            <person name="Allen-Vercoe E."/>
            <person name="Young S.K."/>
            <person name="Zeng Q."/>
            <person name="Gargeya S."/>
            <person name="Fitzgerald M."/>
            <person name="Haas B."/>
            <person name="Abouelleil A."/>
            <person name="Alvarado L."/>
            <person name="Arachchi H.M."/>
            <person name="Berlin A."/>
            <person name="Brown A."/>
            <person name="Chapman S.B."/>
            <person name="Chen Z."/>
            <person name="Dunbar C."/>
            <person name="Freedman E."/>
            <person name="Gearin G."/>
            <person name="Gellesch M."/>
            <person name="Goldberg J."/>
            <person name="Griggs A."/>
            <person name="Gujja S."/>
            <person name="Heiman D."/>
            <person name="Howarth C."/>
            <person name="Larson L."/>
            <person name="Lui A."/>
            <person name="MacDonald P.J.P."/>
            <person name="Montmayeur A."/>
            <person name="Murphy C."/>
            <person name="Neiman D."/>
            <person name="Pearson M."/>
            <person name="Priest M."/>
            <person name="Roberts A."/>
            <person name="Saif S."/>
            <person name="Shea T."/>
            <person name="Shenoy N."/>
            <person name="Sisk P."/>
            <person name="Stolte C."/>
            <person name="Sykes S."/>
            <person name="Wortman J."/>
            <person name="Nusbaum C."/>
            <person name="Birren B."/>
        </authorList>
    </citation>
    <scope>NUCLEOTIDE SEQUENCE [LARGE SCALE GENOMIC DNA]</scope>
    <source>
        <strain evidence="2 3">1_3_50AFAA</strain>
    </source>
</reference>
<feature type="domain" description="Tetrapyrrole methylase" evidence="1">
    <location>
        <begin position="2"/>
        <end position="36"/>
    </location>
</feature>
<dbReference type="InterPro" id="IPR000878">
    <property type="entry name" value="4pyrrol_Mease"/>
</dbReference>
<dbReference type="Proteomes" id="UP000029585">
    <property type="component" value="Unassembled WGS sequence"/>
</dbReference>
<dbReference type="EMBL" id="ADLO01000070">
    <property type="protein sequence ID" value="KGF54974.1"/>
    <property type="molecule type" value="Genomic_DNA"/>
</dbReference>
<dbReference type="Pfam" id="PF00590">
    <property type="entry name" value="TP_methylase"/>
    <property type="match status" value="1"/>
</dbReference>
<evidence type="ECO:0000313" key="2">
    <source>
        <dbReference type="EMBL" id="KGF54974.1"/>
    </source>
</evidence>
<dbReference type="Gene3D" id="3.40.1010.10">
    <property type="entry name" value="Cobalt-precorrin-4 Transmethylase, Domain 1"/>
    <property type="match status" value="1"/>
</dbReference>
<dbReference type="HOGENOM" id="CLU_3091736_0_0_9"/>
<proteinExistence type="predicted"/>
<organism evidence="2 3">
    <name type="scientific">Flavonifractor plautii 1_3_50AFAA</name>
    <dbReference type="NCBI Taxonomy" id="742738"/>
    <lineage>
        <taxon>Bacteria</taxon>
        <taxon>Bacillati</taxon>
        <taxon>Bacillota</taxon>
        <taxon>Clostridia</taxon>
        <taxon>Eubacteriales</taxon>
        <taxon>Oscillospiraceae</taxon>
        <taxon>Flavonifractor</taxon>
    </lineage>
</organism>
<keyword evidence="3" id="KW-1185">Reference proteome</keyword>
<evidence type="ECO:0000259" key="1">
    <source>
        <dbReference type="Pfam" id="PF00590"/>
    </source>
</evidence>
<accession>A0A096DBS2</accession>
<comment type="caution">
    <text evidence="2">The sequence shown here is derived from an EMBL/GenBank/DDBJ whole genome shotgun (WGS) entry which is preliminary data.</text>
</comment>
<dbReference type="InterPro" id="IPR035996">
    <property type="entry name" value="4pyrrol_Methylase_sf"/>
</dbReference>
<feature type="non-terminal residue" evidence="2">
    <location>
        <position position="52"/>
    </location>
</feature>